<dbReference type="RefSeq" id="WP_379899134.1">
    <property type="nucleotide sequence ID" value="NZ_JBHRTR010000019.1"/>
</dbReference>
<dbReference type="InterPro" id="IPR036869">
    <property type="entry name" value="J_dom_sf"/>
</dbReference>
<gene>
    <name evidence="3" type="ORF">ACFOGJ_07025</name>
</gene>
<proteinExistence type="predicted"/>
<dbReference type="PRINTS" id="PR00625">
    <property type="entry name" value="JDOMAIN"/>
</dbReference>
<sequence length="201" mass="22011">MAAAAGDGDAALKLRSAVQAAAQGSCAWPGCADDGTFRAPRSRRRADGFYMFCLAHVRDYNAAWDFFAGMTPDQIAAYRHEDVTWHRPTRRFSGRGGSPGEWGDEIRMRDELGIFAAAFGADGGIDGIDPRAAERPMKPGEGAALKVFGLDRHATLNDIKARYKELAKRYHPDATGGDKRSEDRFKAVNKAYRYLLACGYA</sequence>
<evidence type="ECO:0000313" key="4">
    <source>
        <dbReference type="Proteomes" id="UP001595528"/>
    </source>
</evidence>
<dbReference type="CDD" id="cd06257">
    <property type="entry name" value="DnaJ"/>
    <property type="match status" value="1"/>
</dbReference>
<evidence type="ECO:0000256" key="1">
    <source>
        <dbReference type="ARBA" id="ARBA00023186"/>
    </source>
</evidence>
<evidence type="ECO:0000259" key="2">
    <source>
        <dbReference type="PROSITE" id="PS50076"/>
    </source>
</evidence>
<keyword evidence="1" id="KW-0143">Chaperone</keyword>
<dbReference type="Proteomes" id="UP001595528">
    <property type="component" value="Unassembled WGS sequence"/>
</dbReference>
<feature type="domain" description="J" evidence="2">
    <location>
        <begin position="143"/>
        <end position="200"/>
    </location>
</feature>
<comment type="caution">
    <text evidence="3">The sequence shown here is derived from an EMBL/GenBank/DDBJ whole genome shotgun (WGS) entry which is preliminary data.</text>
</comment>
<dbReference type="InterPro" id="IPR051938">
    <property type="entry name" value="Apopto_cytoskel_mod"/>
</dbReference>
<dbReference type="SUPFAM" id="SSF46565">
    <property type="entry name" value="Chaperone J-domain"/>
    <property type="match status" value="1"/>
</dbReference>
<dbReference type="PANTHER" id="PTHR44145:SF3">
    <property type="entry name" value="DNAJ HOMOLOG SUBFAMILY A MEMBER 3, MITOCHONDRIAL"/>
    <property type="match status" value="1"/>
</dbReference>
<dbReference type="EMBL" id="JBHRTR010000019">
    <property type="protein sequence ID" value="MFC3226974.1"/>
    <property type="molecule type" value="Genomic_DNA"/>
</dbReference>
<dbReference type="SMART" id="SM00271">
    <property type="entry name" value="DnaJ"/>
    <property type="match status" value="1"/>
</dbReference>
<dbReference type="Pfam" id="PF00226">
    <property type="entry name" value="DnaJ"/>
    <property type="match status" value="1"/>
</dbReference>
<dbReference type="InterPro" id="IPR001623">
    <property type="entry name" value="DnaJ_domain"/>
</dbReference>
<dbReference type="PANTHER" id="PTHR44145">
    <property type="entry name" value="DNAJ HOMOLOG SUBFAMILY A MEMBER 3, MITOCHONDRIAL"/>
    <property type="match status" value="1"/>
</dbReference>
<name>A0ABV7KXI0_9PROT</name>
<protein>
    <submittedName>
        <fullName evidence="3">J domain-containing protein</fullName>
    </submittedName>
</protein>
<keyword evidence="4" id="KW-1185">Reference proteome</keyword>
<organism evidence="3 4">
    <name type="scientific">Marinibaculum pumilum</name>
    <dbReference type="NCBI Taxonomy" id="1766165"/>
    <lineage>
        <taxon>Bacteria</taxon>
        <taxon>Pseudomonadati</taxon>
        <taxon>Pseudomonadota</taxon>
        <taxon>Alphaproteobacteria</taxon>
        <taxon>Rhodospirillales</taxon>
        <taxon>Rhodospirillaceae</taxon>
        <taxon>Marinibaculum</taxon>
    </lineage>
</organism>
<reference evidence="4" key="1">
    <citation type="journal article" date="2019" name="Int. J. Syst. Evol. Microbiol.">
        <title>The Global Catalogue of Microorganisms (GCM) 10K type strain sequencing project: providing services to taxonomists for standard genome sequencing and annotation.</title>
        <authorList>
            <consortium name="The Broad Institute Genomics Platform"/>
            <consortium name="The Broad Institute Genome Sequencing Center for Infectious Disease"/>
            <person name="Wu L."/>
            <person name="Ma J."/>
        </authorList>
    </citation>
    <scope>NUCLEOTIDE SEQUENCE [LARGE SCALE GENOMIC DNA]</scope>
    <source>
        <strain evidence="4">KCTC 42964</strain>
    </source>
</reference>
<accession>A0ABV7KXI0</accession>
<evidence type="ECO:0000313" key="3">
    <source>
        <dbReference type="EMBL" id="MFC3226974.1"/>
    </source>
</evidence>
<dbReference type="Gene3D" id="1.10.287.110">
    <property type="entry name" value="DnaJ domain"/>
    <property type="match status" value="1"/>
</dbReference>
<dbReference type="PROSITE" id="PS50076">
    <property type="entry name" value="DNAJ_2"/>
    <property type="match status" value="1"/>
</dbReference>